<reference evidence="3" key="1">
    <citation type="submission" date="2014-01" db="EMBL/GenBank/DDBJ databases">
        <title>The genome of the white-rot fungus Pycnoporus cinnabarinus: a basidiomycete model with a versatile arsenal for lignocellulosic biomass breakdown.</title>
        <authorList>
            <person name="Levasseur A."/>
            <person name="Lomascolo A."/>
            <person name="Ruiz-Duenas F.J."/>
            <person name="Uzan E."/>
            <person name="Piumi F."/>
            <person name="Kues U."/>
            <person name="Ram A.F.J."/>
            <person name="Murat C."/>
            <person name="Haon M."/>
            <person name="Benoit I."/>
            <person name="Arfi Y."/>
            <person name="Chevret D."/>
            <person name="Drula E."/>
            <person name="Kwon M.J."/>
            <person name="Gouret P."/>
            <person name="Lesage-Meessen L."/>
            <person name="Lombard V."/>
            <person name="Mariette J."/>
            <person name="Noirot C."/>
            <person name="Park J."/>
            <person name="Patyshakuliyeva A."/>
            <person name="Wieneger R.A.B."/>
            <person name="Wosten H.A.B."/>
            <person name="Martin F."/>
            <person name="Coutinho P.M."/>
            <person name="de Vries R."/>
            <person name="Martinez A.T."/>
            <person name="Klopp C."/>
            <person name="Pontarotti P."/>
            <person name="Henrissat B."/>
            <person name="Record E."/>
        </authorList>
    </citation>
    <scope>NUCLEOTIDE SEQUENCE [LARGE SCALE GENOMIC DNA]</scope>
    <source>
        <strain evidence="3">BRFM137</strain>
    </source>
</reference>
<feature type="signal peptide" evidence="2">
    <location>
        <begin position="1"/>
        <end position="17"/>
    </location>
</feature>
<feature type="chain" id="PRO_5001587261" evidence="2">
    <location>
        <begin position="18"/>
        <end position="228"/>
    </location>
</feature>
<keyword evidence="4" id="KW-1185">Reference proteome</keyword>
<name>A0A060S7S5_PYCCI</name>
<accession>A0A060S7S5</accession>
<dbReference type="OMA" id="FATWVPD"/>
<evidence type="ECO:0000313" key="4">
    <source>
        <dbReference type="Proteomes" id="UP000029665"/>
    </source>
</evidence>
<dbReference type="HOGENOM" id="CLU_1180720_0_0_1"/>
<organism evidence="3 4">
    <name type="scientific">Pycnoporus cinnabarinus</name>
    <name type="common">Cinnabar-red polypore</name>
    <name type="synonym">Trametes cinnabarina</name>
    <dbReference type="NCBI Taxonomy" id="5643"/>
    <lineage>
        <taxon>Eukaryota</taxon>
        <taxon>Fungi</taxon>
        <taxon>Dikarya</taxon>
        <taxon>Basidiomycota</taxon>
        <taxon>Agaricomycotina</taxon>
        <taxon>Agaricomycetes</taxon>
        <taxon>Polyporales</taxon>
        <taxon>Polyporaceae</taxon>
        <taxon>Trametes</taxon>
    </lineage>
</organism>
<dbReference type="OrthoDB" id="2755266at2759"/>
<evidence type="ECO:0000256" key="1">
    <source>
        <dbReference type="SAM" id="MobiDB-lite"/>
    </source>
</evidence>
<evidence type="ECO:0000313" key="3">
    <source>
        <dbReference type="EMBL" id="CDO70410.1"/>
    </source>
</evidence>
<gene>
    <name evidence="3" type="ORF">BN946_scf184999.g51</name>
</gene>
<feature type="region of interest" description="Disordered" evidence="1">
    <location>
        <begin position="164"/>
        <end position="202"/>
    </location>
</feature>
<dbReference type="AlphaFoldDB" id="A0A060S7S5"/>
<dbReference type="Proteomes" id="UP000029665">
    <property type="component" value="Unassembled WGS sequence"/>
</dbReference>
<sequence>MTLFQQLAILASLVAHASQVATAPASLYIPLFEAPGMPIAADIEGVDESGHTTWRLAPGTLSGTFTITNAGFVPTATLVADATTAHLVENFAGFAVFETTDCGISDGLANCVVAASGFGEASTITTMQPVSALEVQIGGTPTVAPSPVGTDVAGLTTISSSVGTTATGAPLSPIPGSGSGTAGPSSTEPSNPNPKANGDVSGRLYSGSRSSAFGYAAVAALVIGTFAL</sequence>
<keyword evidence="2" id="KW-0732">Signal</keyword>
<comment type="caution">
    <text evidence="3">The sequence shown here is derived from an EMBL/GenBank/DDBJ whole genome shotgun (WGS) entry which is preliminary data.</text>
</comment>
<evidence type="ECO:0000256" key="2">
    <source>
        <dbReference type="SAM" id="SignalP"/>
    </source>
</evidence>
<proteinExistence type="predicted"/>
<dbReference type="STRING" id="5643.A0A060S7S5"/>
<dbReference type="EMBL" id="CCBP010000081">
    <property type="protein sequence ID" value="CDO70410.1"/>
    <property type="molecule type" value="Genomic_DNA"/>
</dbReference>
<protein>
    <submittedName>
        <fullName evidence="3">Uncharacterized protein</fullName>
    </submittedName>
</protein>